<sequence>MTEIKDKEINPDQNEITEQVDSRNEVGTSKTDEFPSEEEEEEDEYVVEAILSHRQKKKVKEYLIKWLNYSHEDNTWEPEDNIVDKELLKKYWEKVESEKTKPKESADKKSETKPASSNKRKVREEEPRSPPMELVLDQNYPPKTMEDWESHVEDVITLERLSGSKVVVYLKWKNDVFTSHPVEEAHQKIPQLMLKFYQDHLDFDFE</sequence>
<dbReference type="InterPro" id="IPR051219">
    <property type="entry name" value="Heterochromatin_chromo-domain"/>
</dbReference>
<evidence type="ECO:0000313" key="6">
    <source>
        <dbReference type="Proteomes" id="UP000070444"/>
    </source>
</evidence>
<dbReference type="PROSITE" id="PS50013">
    <property type="entry name" value="CHROMO_2"/>
    <property type="match status" value="1"/>
</dbReference>
<dbReference type="STRING" id="796925.A0A137PGT2"/>
<dbReference type="Pfam" id="PF01393">
    <property type="entry name" value="Chromo_shadow"/>
    <property type="match status" value="1"/>
</dbReference>
<dbReference type="Pfam" id="PF00385">
    <property type="entry name" value="Chromo"/>
    <property type="match status" value="1"/>
</dbReference>
<dbReference type="SUPFAM" id="SSF54160">
    <property type="entry name" value="Chromo domain-like"/>
    <property type="match status" value="2"/>
</dbReference>
<accession>A0A137PGT2</accession>
<dbReference type="Proteomes" id="UP000070444">
    <property type="component" value="Unassembled WGS sequence"/>
</dbReference>
<keyword evidence="2" id="KW-0539">Nucleus</keyword>
<feature type="region of interest" description="Disordered" evidence="3">
    <location>
        <begin position="96"/>
        <end position="140"/>
    </location>
</feature>
<evidence type="ECO:0000259" key="4">
    <source>
        <dbReference type="PROSITE" id="PS50013"/>
    </source>
</evidence>
<feature type="compositionally biased region" description="Acidic residues" evidence="3">
    <location>
        <begin position="34"/>
        <end position="44"/>
    </location>
</feature>
<evidence type="ECO:0000313" key="5">
    <source>
        <dbReference type="EMBL" id="KXN74185.1"/>
    </source>
</evidence>
<evidence type="ECO:0000256" key="2">
    <source>
        <dbReference type="ARBA" id="ARBA00023242"/>
    </source>
</evidence>
<name>A0A137PGT2_CONC2</name>
<proteinExistence type="predicted"/>
<feature type="compositionally biased region" description="Basic and acidic residues" evidence="3">
    <location>
        <begin position="96"/>
        <end position="112"/>
    </location>
</feature>
<protein>
    <submittedName>
        <fullName evidence="5">Chromo domain-like protein</fullName>
    </submittedName>
</protein>
<dbReference type="OrthoDB" id="2162520at2759"/>
<dbReference type="InterPro" id="IPR023779">
    <property type="entry name" value="Chromodomain_CS"/>
</dbReference>
<dbReference type="Gene3D" id="2.40.50.40">
    <property type="match status" value="2"/>
</dbReference>
<dbReference type="CDD" id="cd00024">
    <property type="entry name" value="CD_CSD"/>
    <property type="match status" value="1"/>
</dbReference>
<gene>
    <name evidence="5" type="ORF">CONCODRAFT_15056</name>
</gene>
<dbReference type="EMBL" id="KQ964427">
    <property type="protein sequence ID" value="KXN74185.1"/>
    <property type="molecule type" value="Genomic_DNA"/>
</dbReference>
<dbReference type="GO" id="GO:0000792">
    <property type="term" value="C:heterochromatin"/>
    <property type="evidence" value="ECO:0007669"/>
    <property type="project" value="UniProtKB-ARBA"/>
</dbReference>
<feature type="domain" description="Chromo" evidence="4">
    <location>
        <begin position="45"/>
        <end position="103"/>
    </location>
</feature>
<dbReference type="InterPro" id="IPR023780">
    <property type="entry name" value="Chromo_domain"/>
</dbReference>
<keyword evidence="6" id="KW-1185">Reference proteome</keyword>
<feature type="region of interest" description="Disordered" evidence="3">
    <location>
        <begin position="1"/>
        <end position="44"/>
    </location>
</feature>
<dbReference type="InterPro" id="IPR017984">
    <property type="entry name" value="Chromo_dom_subgr"/>
</dbReference>
<dbReference type="SMART" id="SM00300">
    <property type="entry name" value="ChSh"/>
    <property type="match status" value="1"/>
</dbReference>
<dbReference type="PROSITE" id="PS00598">
    <property type="entry name" value="CHROMO_1"/>
    <property type="match status" value="1"/>
</dbReference>
<dbReference type="PRINTS" id="PR00504">
    <property type="entry name" value="CHROMODOMAIN"/>
</dbReference>
<dbReference type="PANTHER" id="PTHR22812">
    <property type="entry name" value="CHROMOBOX PROTEIN"/>
    <property type="match status" value="1"/>
</dbReference>
<reference evidence="5 6" key="1">
    <citation type="journal article" date="2015" name="Genome Biol. Evol.">
        <title>Phylogenomic analyses indicate that early fungi evolved digesting cell walls of algal ancestors of land plants.</title>
        <authorList>
            <person name="Chang Y."/>
            <person name="Wang S."/>
            <person name="Sekimoto S."/>
            <person name="Aerts A.L."/>
            <person name="Choi C."/>
            <person name="Clum A."/>
            <person name="LaButti K.M."/>
            <person name="Lindquist E.A."/>
            <person name="Yee Ngan C."/>
            <person name="Ohm R.A."/>
            <person name="Salamov A.A."/>
            <person name="Grigoriev I.V."/>
            <person name="Spatafora J.W."/>
            <person name="Berbee M.L."/>
        </authorList>
    </citation>
    <scope>NUCLEOTIDE SEQUENCE [LARGE SCALE GENOMIC DNA]</scope>
    <source>
        <strain evidence="5 6">NRRL 28638</strain>
    </source>
</reference>
<feature type="compositionally biased region" description="Polar residues" evidence="3">
    <location>
        <begin position="11"/>
        <end position="29"/>
    </location>
</feature>
<evidence type="ECO:0000256" key="1">
    <source>
        <dbReference type="ARBA" id="ARBA00004123"/>
    </source>
</evidence>
<dbReference type="InterPro" id="IPR016197">
    <property type="entry name" value="Chromo-like_dom_sf"/>
</dbReference>
<dbReference type="SMART" id="SM00298">
    <property type="entry name" value="CHROMO"/>
    <property type="match status" value="1"/>
</dbReference>
<dbReference type="InterPro" id="IPR008251">
    <property type="entry name" value="Chromo_shadow_dom"/>
</dbReference>
<comment type="subcellular location">
    <subcellularLocation>
        <location evidence="1">Nucleus</location>
    </subcellularLocation>
</comment>
<dbReference type="GO" id="GO:0005634">
    <property type="term" value="C:nucleus"/>
    <property type="evidence" value="ECO:0007669"/>
    <property type="project" value="UniProtKB-SubCell"/>
</dbReference>
<dbReference type="AlphaFoldDB" id="A0A137PGT2"/>
<dbReference type="OMA" id="KCPLKML"/>
<feature type="compositionally biased region" description="Basic and acidic residues" evidence="3">
    <location>
        <begin position="1"/>
        <end position="10"/>
    </location>
</feature>
<organism evidence="5 6">
    <name type="scientific">Conidiobolus coronatus (strain ATCC 28846 / CBS 209.66 / NRRL 28638)</name>
    <name type="common">Delacroixia coronata</name>
    <dbReference type="NCBI Taxonomy" id="796925"/>
    <lineage>
        <taxon>Eukaryota</taxon>
        <taxon>Fungi</taxon>
        <taxon>Fungi incertae sedis</taxon>
        <taxon>Zoopagomycota</taxon>
        <taxon>Entomophthoromycotina</taxon>
        <taxon>Entomophthoromycetes</taxon>
        <taxon>Entomophthorales</taxon>
        <taxon>Ancylistaceae</taxon>
        <taxon>Conidiobolus</taxon>
    </lineage>
</organism>
<evidence type="ECO:0000256" key="3">
    <source>
        <dbReference type="SAM" id="MobiDB-lite"/>
    </source>
</evidence>
<dbReference type="InterPro" id="IPR000953">
    <property type="entry name" value="Chromo/chromo_shadow_dom"/>
</dbReference>